<keyword evidence="9" id="KW-1185">Reference proteome</keyword>
<keyword evidence="1 6" id="KW-0575">Peroxidase</keyword>
<comment type="similarity">
    <text evidence="6">Belongs to the peroxiredoxin family. Prx5 subfamily.</text>
</comment>
<dbReference type="Pfam" id="PF08534">
    <property type="entry name" value="Redoxin"/>
    <property type="match status" value="1"/>
</dbReference>
<dbReference type="HOGENOM" id="CLU_072440_3_1_5"/>
<comment type="function">
    <text evidence="6">Thiol-specific peroxidase that catalyzes the reduction of hydrogen peroxide and organic hydroperoxides to water and alcohols, respectively. Plays a role in cell protection against oxidative stress by detoxifying peroxides.</text>
</comment>
<dbReference type="OrthoDB" id="9800621at2"/>
<dbReference type="GO" id="GO:0045454">
    <property type="term" value="P:cell redox homeostasis"/>
    <property type="evidence" value="ECO:0007669"/>
    <property type="project" value="TreeGrafter"/>
</dbReference>
<dbReference type="GO" id="GO:0005737">
    <property type="term" value="C:cytoplasm"/>
    <property type="evidence" value="ECO:0007669"/>
    <property type="project" value="TreeGrafter"/>
</dbReference>
<dbReference type="GO" id="GO:0042744">
    <property type="term" value="P:hydrogen peroxide catabolic process"/>
    <property type="evidence" value="ECO:0007669"/>
    <property type="project" value="TreeGrafter"/>
</dbReference>
<dbReference type="InterPro" id="IPR013766">
    <property type="entry name" value="Thioredoxin_domain"/>
</dbReference>
<evidence type="ECO:0000256" key="6">
    <source>
        <dbReference type="RuleBase" id="RU366011"/>
    </source>
</evidence>
<accession>V9TTC4</accession>
<evidence type="ECO:0000259" key="7">
    <source>
        <dbReference type="PROSITE" id="PS51352"/>
    </source>
</evidence>
<dbReference type="EC" id="1.11.1.27" evidence="6"/>
<dbReference type="STRING" id="1401328.P856_171"/>
<dbReference type="PANTHER" id="PTHR10430">
    <property type="entry name" value="PEROXIREDOXIN"/>
    <property type="match status" value="1"/>
</dbReference>
<evidence type="ECO:0000256" key="1">
    <source>
        <dbReference type="ARBA" id="ARBA00022559"/>
    </source>
</evidence>
<protein>
    <recommendedName>
        <fullName evidence="6">Glutathione-dependent peroxiredoxin</fullName>
        <ecNumber evidence="6">1.11.1.27</ecNumber>
    </recommendedName>
</protein>
<evidence type="ECO:0000313" key="9">
    <source>
        <dbReference type="Proteomes" id="UP000018700"/>
    </source>
</evidence>
<name>V9TTC4_9PROT</name>
<dbReference type="CDD" id="cd03013">
    <property type="entry name" value="PRX5_like"/>
    <property type="match status" value="1"/>
</dbReference>
<dbReference type="FunFam" id="3.40.30.10:FF:000020">
    <property type="entry name" value="Peroxiredoxin"/>
    <property type="match status" value="1"/>
</dbReference>
<feature type="active site" description="Cysteine sulfenic acid (-SOH) intermediate" evidence="5">
    <location>
        <position position="49"/>
    </location>
</feature>
<sequence length="161" mass="17548">MTIAIGEKLPDINLQHKAANGIVNVDKVTLLANKRVIIFAVPGAFTPTCSDKHLPSFIRNIDNLKACGIATIACLAVNDPFVMYAWGEVQCINEKIMMLADGSAEFTKKIGMEIDLTDLGLGIRSQRYAMVLNDGVVTHLFIDPMGSYQVSSAENVLKHLN</sequence>
<dbReference type="RefSeq" id="WP_025300290.1">
    <property type="nucleotide sequence ID" value="NZ_CP006745.1"/>
</dbReference>
<dbReference type="Gene3D" id="3.40.30.10">
    <property type="entry name" value="Glutaredoxin"/>
    <property type="match status" value="1"/>
</dbReference>
<comment type="catalytic activity">
    <reaction evidence="6">
        <text>a hydroperoxide + 2 glutathione = an alcohol + glutathione disulfide + H2O</text>
        <dbReference type="Rhea" id="RHEA:62632"/>
        <dbReference type="ChEBI" id="CHEBI:15377"/>
        <dbReference type="ChEBI" id="CHEBI:30879"/>
        <dbReference type="ChEBI" id="CHEBI:35924"/>
        <dbReference type="ChEBI" id="CHEBI:57925"/>
        <dbReference type="ChEBI" id="CHEBI:58297"/>
        <dbReference type="EC" id="1.11.1.27"/>
    </reaction>
</comment>
<proteinExistence type="inferred from homology"/>
<gene>
    <name evidence="8" type="primary">ahpC</name>
    <name evidence="8" type="ORF">P856_171</name>
</gene>
<dbReference type="InterPro" id="IPR013740">
    <property type="entry name" value="Redoxin"/>
</dbReference>
<evidence type="ECO:0000256" key="3">
    <source>
        <dbReference type="ARBA" id="ARBA00023002"/>
    </source>
</evidence>
<dbReference type="EMBL" id="CP006745">
    <property type="protein sequence ID" value="AHC73407.1"/>
    <property type="molecule type" value="Genomic_DNA"/>
</dbReference>
<keyword evidence="4 6" id="KW-0676">Redox-active center</keyword>
<keyword evidence="3 6" id="KW-0560">Oxidoreductase</keyword>
<evidence type="ECO:0000313" key="8">
    <source>
        <dbReference type="EMBL" id="AHC73407.1"/>
    </source>
</evidence>
<reference evidence="8 9" key="1">
    <citation type="journal article" date="2013" name="PLoS ONE">
        <title>Bacterial endosymbiosis in a chordate host: long-term co-evolution and conservation of secondary metabolism.</title>
        <authorList>
            <person name="Kwan J.C."/>
            <person name="Schmidt E.W."/>
        </authorList>
    </citation>
    <scope>NUCLEOTIDE SEQUENCE [LARGE SCALE GENOMIC DNA]</scope>
    <source>
        <strain evidence="9">faulkneri L5</strain>
    </source>
</reference>
<evidence type="ECO:0000256" key="5">
    <source>
        <dbReference type="PIRSR" id="PIRSR637944-1"/>
    </source>
</evidence>
<evidence type="ECO:0000256" key="2">
    <source>
        <dbReference type="ARBA" id="ARBA00022862"/>
    </source>
</evidence>
<keyword evidence="2 6" id="KW-0049">Antioxidant</keyword>
<dbReference type="InterPro" id="IPR036249">
    <property type="entry name" value="Thioredoxin-like_sf"/>
</dbReference>
<dbReference type="SUPFAM" id="SSF52833">
    <property type="entry name" value="Thioredoxin-like"/>
    <property type="match status" value="1"/>
</dbReference>
<dbReference type="GO" id="GO:0008379">
    <property type="term" value="F:thioredoxin peroxidase activity"/>
    <property type="evidence" value="ECO:0007669"/>
    <property type="project" value="InterPro"/>
</dbReference>
<feature type="domain" description="Thioredoxin" evidence="7">
    <location>
        <begin position="3"/>
        <end position="161"/>
    </location>
</feature>
<dbReference type="Proteomes" id="UP000018700">
    <property type="component" value="Chromosome"/>
</dbReference>
<dbReference type="GO" id="GO:0034599">
    <property type="term" value="P:cellular response to oxidative stress"/>
    <property type="evidence" value="ECO:0007669"/>
    <property type="project" value="InterPro"/>
</dbReference>
<organism evidence="8 9">
    <name type="scientific">Candidatus Endolissoclinum faulkneri L5</name>
    <dbReference type="NCBI Taxonomy" id="1401328"/>
    <lineage>
        <taxon>Bacteria</taxon>
        <taxon>Pseudomonadati</taxon>
        <taxon>Pseudomonadota</taxon>
        <taxon>Alphaproteobacteria</taxon>
        <taxon>Rhodospirillales</taxon>
        <taxon>Rhodospirillaceae</taxon>
        <taxon>Candidatus Endolissoclinum</taxon>
    </lineage>
</organism>
<dbReference type="eggNOG" id="COG0678">
    <property type="taxonomic scope" value="Bacteria"/>
</dbReference>
<dbReference type="KEGG" id="efk:P856_171"/>
<dbReference type="AlphaFoldDB" id="V9TTC4"/>
<evidence type="ECO:0000256" key="4">
    <source>
        <dbReference type="ARBA" id="ARBA00023284"/>
    </source>
</evidence>
<dbReference type="InterPro" id="IPR037944">
    <property type="entry name" value="PRX5-like"/>
</dbReference>
<dbReference type="PANTHER" id="PTHR10430:SF16">
    <property type="entry name" value="PEROXIREDOXIN-5, MITOCHONDRIAL"/>
    <property type="match status" value="1"/>
</dbReference>
<dbReference type="PROSITE" id="PS51352">
    <property type="entry name" value="THIOREDOXIN_2"/>
    <property type="match status" value="1"/>
</dbReference>